<comment type="caution">
    <text evidence="3">The sequence shown here is derived from an EMBL/GenBank/DDBJ whole genome shotgun (WGS) entry which is preliminary data.</text>
</comment>
<feature type="domain" description="Response regulatory" evidence="2">
    <location>
        <begin position="14"/>
        <end position="124"/>
    </location>
</feature>
<sequence>MAMERDFTDLAGKRVLIVEDEHFLAEEMAQAVRNVGGIVLGPVADVESALRIVEEGGVDASILDIRLGDDTSFPIASALKETGVPVIFVTGYDDWFIPNDLDDIPVHRKPTDPDNVVRVLFKNAKQDDPADLE</sequence>
<dbReference type="Pfam" id="PF00072">
    <property type="entry name" value="Response_reg"/>
    <property type="match status" value="1"/>
</dbReference>
<dbReference type="InterPro" id="IPR001789">
    <property type="entry name" value="Sig_transdc_resp-reg_receiver"/>
</dbReference>
<feature type="modified residue" description="4-aspartylphosphate" evidence="1">
    <location>
        <position position="64"/>
    </location>
</feature>
<protein>
    <recommendedName>
        <fullName evidence="2">Response regulatory domain-containing protein</fullName>
    </recommendedName>
</protein>
<dbReference type="PROSITE" id="PS50110">
    <property type="entry name" value="RESPONSE_REGULATORY"/>
    <property type="match status" value="1"/>
</dbReference>
<gene>
    <name evidence="3" type="ORF">GCM10011390_06830</name>
</gene>
<name>A0A916ZDU6_9HYPH</name>
<keyword evidence="1" id="KW-0597">Phosphoprotein</keyword>
<evidence type="ECO:0000313" key="4">
    <source>
        <dbReference type="Proteomes" id="UP000644699"/>
    </source>
</evidence>
<dbReference type="InterPro" id="IPR011006">
    <property type="entry name" value="CheY-like_superfamily"/>
</dbReference>
<evidence type="ECO:0000256" key="1">
    <source>
        <dbReference type="PROSITE-ProRule" id="PRU00169"/>
    </source>
</evidence>
<accession>A0A916ZDU6</accession>
<reference evidence="3" key="2">
    <citation type="submission" date="2020-09" db="EMBL/GenBank/DDBJ databases">
        <authorList>
            <person name="Sun Q."/>
            <person name="Zhou Y."/>
        </authorList>
    </citation>
    <scope>NUCLEOTIDE SEQUENCE</scope>
    <source>
        <strain evidence="3">CGMCC 1.15367</strain>
    </source>
</reference>
<dbReference type="AlphaFoldDB" id="A0A916ZDU6"/>
<reference evidence="3" key="1">
    <citation type="journal article" date="2014" name="Int. J. Syst. Evol. Microbiol.">
        <title>Complete genome sequence of Corynebacterium casei LMG S-19264T (=DSM 44701T), isolated from a smear-ripened cheese.</title>
        <authorList>
            <consortium name="US DOE Joint Genome Institute (JGI-PGF)"/>
            <person name="Walter F."/>
            <person name="Albersmeier A."/>
            <person name="Kalinowski J."/>
            <person name="Ruckert C."/>
        </authorList>
    </citation>
    <scope>NUCLEOTIDE SEQUENCE</scope>
    <source>
        <strain evidence="3">CGMCC 1.15367</strain>
    </source>
</reference>
<dbReference type="EMBL" id="BMIQ01000001">
    <property type="protein sequence ID" value="GGD90737.1"/>
    <property type="molecule type" value="Genomic_DNA"/>
</dbReference>
<proteinExistence type="predicted"/>
<dbReference type="Proteomes" id="UP000644699">
    <property type="component" value="Unassembled WGS sequence"/>
</dbReference>
<dbReference type="Gene3D" id="3.40.50.2300">
    <property type="match status" value="1"/>
</dbReference>
<keyword evidence="4" id="KW-1185">Reference proteome</keyword>
<evidence type="ECO:0000313" key="3">
    <source>
        <dbReference type="EMBL" id="GGD90737.1"/>
    </source>
</evidence>
<evidence type="ECO:0000259" key="2">
    <source>
        <dbReference type="PROSITE" id="PS50110"/>
    </source>
</evidence>
<dbReference type="GO" id="GO:0000160">
    <property type="term" value="P:phosphorelay signal transduction system"/>
    <property type="evidence" value="ECO:0007669"/>
    <property type="project" value="InterPro"/>
</dbReference>
<dbReference type="RefSeq" id="WP_188906790.1">
    <property type="nucleotide sequence ID" value="NZ_BMIQ01000001.1"/>
</dbReference>
<dbReference type="SUPFAM" id="SSF52172">
    <property type="entry name" value="CheY-like"/>
    <property type="match status" value="1"/>
</dbReference>
<organism evidence="3 4">
    <name type="scientific">Aureimonas endophytica</name>
    <dbReference type="NCBI Taxonomy" id="2027858"/>
    <lineage>
        <taxon>Bacteria</taxon>
        <taxon>Pseudomonadati</taxon>
        <taxon>Pseudomonadota</taxon>
        <taxon>Alphaproteobacteria</taxon>
        <taxon>Hyphomicrobiales</taxon>
        <taxon>Aurantimonadaceae</taxon>
        <taxon>Aureimonas</taxon>
    </lineage>
</organism>
<dbReference type="SMART" id="SM00448">
    <property type="entry name" value="REC"/>
    <property type="match status" value="1"/>
</dbReference>